<feature type="compositionally biased region" description="Polar residues" evidence="4">
    <location>
        <begin position="226"/>
        <end position="243"/>
    </location>
</feature>
<protein>
    <recommendedName>
        <fullName evidence="5">BZIP domain-containing protein</fullName>
    </recommendedName>
</protein>
<organism evidence="6 7">
    <name type="scientific">Hesseltinella vesiculosa</name>
    <dbReference type="NCBI Taxonomy" id="101127"/>
    <lineage>
        <taxon>Eukaryota</taxon>
        <taxon>Fungi</taxon>
        <taxon>Fungi incertae sedis</taxon>
        <taxon>Mucoromycota</taxon>
        <taxon>Mucoromycotina</taxon>
        <taxon>Mucoromycetes</taxon>
        <taxon>Mucorales</taxon>
        <taxon>Cunninghamellaceae</taxon>
        <taxon>Hesseltinella</taxon>
    </lineage>
</organism>
<evidence type="ECO:0000256" key="2">
    <source>
        <dbReference type="ARBA" id="ARBA00023242"/>
    </source>
</evidence>
<dbReference type="PROSITE" id="PS00036">
    <property type="entry name" value="BZIP_BASIC"/>
    <property type="match status" value="1"/>
</dbReference>
<dbReference type="InterPro" id="IPR004827">
    <property type="entry name" value="bZIP"/>
</dbReference>
<dbReference type="GO" id="GO:0001228">
    <property type="term" value="F:DNA-binding transcription activator activity, RNA polymerase II-specific"/>
    <property type="evidence" value="ECO:0007669"/>
    <property type="project" value="TreeGrafter"/>
</dbReference>
<feature type="region of interest" description="Disordered" evidence="4">
    <location>
        <begin position="309"/>
        <end position="339"/>
    </location>
</feature>
<sequence>MNPHYDLVPDDDSLLHKRKHDATIDLRVLPNQDPDNGHLPDDEEVKVKRKTQNRLAQRAFRERKERYVKQLEVKIQETNRQHAQQMTRLMEEKQQLVSLVFRLQAEIQLVKTMTAPMDPTLYDPSLPSLPLHTSYSLPLTPPAIEHMSLPLALPSTPSASASLQPTAPTLQPKDSALKPLAAKKPLIPLLPQHPSPKSSTSHSPAAQRPPQKSQKPLRSTTKKDQTSPPRESQSFTFSITTPESLKKAKTSKPEPIQLVSLYTPSQVSSASAQPIPISNLSSTETRVCQPPSEDDPFALNDRSLLDCTSPSQSIPTPAPANHLYRTGTNLDTTPTPLPLSSAILDENASYSAKSPSLSSSKTAAIAKSLKKSTNPDDLDAFIHPADLSTFANTTLAPHNKHEAHAPVWQKLTEHANNNKFSVDHFVEAISKTSSSIRENKQLVDDWDLRSMIQDMDYYL</sequence>
<dbReference type="GO" id="GO:0000976">
    <property type="term" value="F:transcription cis-regulatory region binding"/>
    <property type="evidence" value="ECO:0007669"/>
    <property type="project" value="InterPro"/>
</dbReference>
<comment type="subcellular location">
    <subcellularLocation>
        <location evidence="1">Nucleus</location>
    </subcellularLocation>
</comment>
<dbReference type="InterPro" id="IPR050936">
    <property type="entry name" value="AP-1-like"/>
</dbReference>
<dbReference type="Proteomes" id="UP000242146">
    <property type="component" value="Unassembled WGS sequence"/>
</dbReference>
<dbReference type="AlphaFoldDB" id="A0A1X2GPD2"/>
<comment type="caution">
    <text evidence="6">The sequence shown here is derived from an EMBL/GenBank/DDBJ whole genome shotgun (WGS) entry which is preliminary data.</text>
</comment>
<dbReference type="GO" id="GO:0090575">
    <property type="term" value="C:RNA polymerase II transcription regulator complex"/>
    <property type="evidence" value="ECO:0007669"/>
    <property type="project" value="TreeGrafter"/>
</dbReference>
<proteinExistence type="predicted"/>
<feature type="compositionally biased region" description="Polar residues" evidence="4">
    <location>
        <begin position="210"/>
        <end position="219"/>
    </location>
</feature>
<feature type="domain" description="BZIP" evidence="5">
    <location>
        <begin position="48"/>
        <end position="63"/>
    </location>
</feature>
<gene>
    <name evidence="6" type="ORF">DM01DRAFT_1381829</name>
</gene>
<accession>A0A1X2GPD2</accession>
<reference evidence="6 7" key="1">
    <citation type="submission" date="2016-07" db="EMBL/GenBank/DDBJ databases">
        <title>Pervasive Adenine N6-methylation of Active Genes in Fungi.</title>
        <authorList>
            <consortium name="DOE Joint Genome Institute"/>
            <person name="Mondo S.J."/>
            <person name="Dannebaum R.O."/>
            <person name="Kuo R.C."/>
            <person name="Labutti K."/>
            <person name="Haridas S."/>
            <person name="Kuo A."/>
            <person name="Salamov A."/>
            <person name="Ahrendt S.R."/>
            <person name="Lipzen A."/>
            <person name="Sullivan W."/>
            <person name="Andreopoulos W.B."/>
            <person name="Clum A."/>
            <person name="Lindquist E."/>
            <person name="Daum C."/>
            <person name="Ramamoorthy G.K."/>
            <person name="Gryganskyi A."/>
            <person name="Culley D."/>
            <person name="Magnuson J.K."/>
            <person name="James T.Y."/>
            <person name="O'Malley M.A."/>
            <person name="Stajich J.E."/>
            <person name="Spatafora J.W."/>
            <person name="Visel A."/>
            <person name="Grigoriev I.V."/>
        </authorList>
    </citation>
    <scope>NUCLEOTIDE SEQUENCE [LARGE SCALE GENOMIC DNA]</scope>
    <source>
        <strain evidence="6 7">NRRL 3301</strain>
    </source>
</reference>
<dbReference type="InterPro" id="IPR046347">
    <property type="entry name" value="bZIP_sf"/>
</dbReference>
<keyword evidence="2" id="KW-0539">Nucleus</keyword>
<dbReference type="CDD" id="cd14688">
    <property type="entry name" value="bZIP_YAP"/>
    <property type="match status" value="1"/>
</dbReference>
<dbReference type="EMBL" id="MCGT01000007">
    <property type="protein sequence ID" value="ORX58206.1"/>
    <property type="molecule type" value="Genomic_DNA"/>
</dbReference>
<dbReference type="PANTHER" id="PTHR40621:SF6">
    <property type="entry name" value="AP-1-LIKE TRANSCRIPTION FACTOR YAP1-RELATED"/>
    <property type="match status" value="1"/>
</dbReference>
<keyword evidence="3" id="KW-0175">Coiled coil</keyword>
<keyword evidence="7" id="KW-1185">Reference proteome</keyword>
<name>A0A1X2GPD2_9FUNG</name>
<dbReference type="OrthoDB" id="2593073at2759"/>
<feature type="region of interest" description="Disordered" evidence="4">
    <location>
        <begin position="272"/>
        <end position="294"/>
    </location>
</feature>
<dbReference type="SUPFAM" id="SSF57959">
    <property type="entry name" value="Leucine zipper domain"/>
    <property type="match status" value="1"/>
</dbReference>
<evidence type="ECO:0000313" key="6">
    <source>
        <dbReference type="EMBL" id="ORX58206.1"/>
    </source>
</evidence>
<dbReference type="Gene3D" id="1.20.5.170">
    <property type="match status" value="1"/>
</dbReference>
<feature type="compositionally biased region" description="Low complexity" evidence="4">
    <location>
        <begin position="187"/>
        <end position="204"/>
    </location>
</feature>
<evidence type="ECO:0000256" key="3">
    <source>
        <dbReference type="SAM" id="Coils"/>
    </source>
</evidence>
<dbReference type="SMART" id="SM00338">
    <property type="entry name" value="BRLZ"/>
    <property type="match status" value="1"/>
</dbReference>
<evidence type="ECO:0000256" key="1">
    <source>
        <dbReference type="ARBA" id="ARBA00004123"/>
    </source>
</evidence>
<feature type="coiled-coil region" evidence="3">
    <location>
        <begin position="61"/>
        <end position="95"/>
    </location>
</feature>
<feature type="compositionally biased region" description="Polar residues" evidence="4">
    <location>
        <begin position="272"/>
        <end position="286"/>
    </location>
</feature>
<dbReference type="STRING" id="101127.A0A1X2GPD2"/>
<evidence type="ECO:0000259" key="5">
    <source>
        <dbReference type="PROSITE" id="PS00036"/>
    </source>
</evidence>
<dbReference type="PANTHER" id="PTHR40621">
    <property type="entry name" value="TRANSCRIPTION FACTOR KAPC-RELATED"/>
    <property type="match status" value="1"/>
</dbReference>
<evidence type="ECO:0000313" key="7">
    <source>
        <dbReference type="Proteomes" id="UP000242146"/>
    </source>
</evidence>
<feature type="region of interest" description="Disordered" evidence="4">
    <location>
        <begin position="187"/>
        <end position="252"/>
    </location>
</feature>
<evidence type="ECO:0000256" key="4">
    <source>
        <dbReference type="SAM" id="MobiDB-lite"/>
    </source>
</evidence>